<reference evidence="2 3" key="1">
    <citation type="submission" date="2019-05" db="EMBL/GenBank/DDBJ databases">
        <title>Verrucobacter flavum gen. nov., sp. nov. a new member of the family Verrucomicrobiaceae.</title>
        <authorList>
            <person name="Szuroczki S."/>
            <person name="Abbaszade G."/>
            <person name="Szabo A."/>
            <person name="Felfoldi T."/>
            <person name="Schumann P."/>
            <person name="Boka K."/>
            <person name="Keki Z."/>
            <person name="Toumi M."/>
            <person name="Toth E."/>
        </authorList>
    </citation>
    <scope>NUCLEOTIDE SEQUENCE [LARGE SCALE GENOMIC DNA]</scope>
    <source>
        <strain evidence="2 3">MG-N-17</strain>
    </source>
</reference>
<keyword evidence="1" id="KW-0812">Transmembrane</keyword>
<gene>
    <name evidence="2" type="ORF">FEM03_19660</name>
</gene>
<dbReference type="AlphaFoldDB" id="A0A5R8K9X0"/>
<protein>
    <submittedName>
        <fullName evidence="2">Uncharacterized protein</fullName>
    </submittedName>
</protein>
<evidence type="ECO:0000313" key="3">
    <source>
        <dbReference type="Proteomes" id="UP000306196"/>
    </source>
</evidence>
<evidence type="ECO:0000313" key="2">
    <source>
        <dbReference type="EMBL" id="TLD69086.1"/>
    </source>
</evidence>
<evidence type="ECO:0000256" key="1">
    <source>
        <dbReference type="SAM" id="Phobius"/>
    </source>
</evidence>
<keyword evidence="1" id="KW-0472">Membrane</keyword>
<accession>A0A5R8K9X0</accession>
<organism evidence="2 3">
    <name type="scientific">Phragmitibacter flavus</name>
    <dbReference type="NCBI Taxonomy" id="2576071"/>
    <lineage>
        <taxon>Bacteria</taxon>
        <taxon>Pseudomonadati</taxon>
        <taxon>Verrucomicrobiota</taxon>
        <taxon>Verrucomicrobiia</taxon>
        <taxon>Verrucomicrobiales</taxon>
        <taxon>Verrucomicrobiaceae</taxon>
        <taxon>Phragmitibacter</taxon>
    </lineage>
</organism>
<dbReference type="OrthoDB" id="177509at2"/>
<sequence>MSWWVLMARRQQQQRVQSPRNRELFSPEDDDVLDEMVPNEWRKRPGGWRPPHLLTWFLLLVLVGLVMTLAYLKDEAPVWDEDLRHTAGEVQVESQENAVLSAPTRMKTMLASAGRVVLDRPEGPAWRWDTPTLARWLEEKGTVLDNFRDLLEEKEEEWRPRNLLWQVENLGADQQAWKTVMVLKQVEVEYLTRRGNEEMAFLAAVDMAVMACLLERLDTWPSFMERALDLHEAAAQSLAVLLQNTRLPEPVLMQLQLNEYGPWEASNEHLGAAMKGYYGFERKLLLGPDKGEPPLPLEYQTARSGWMQFKPNATLRLFADSFRELADASKPAAFTKTSQLSHRLYQQVSGVQGIGNPNSTGEKYFASRIVQYAGLPERLNLARAKHTILMTLFSVRRSVAAEMRVPMSLEELVPKYLEAVPKDPFTGEPIGYNAAHGLIYSVGLDLKDDGGRPTEVPLSDILEPTVQTGIGVARAR</sequence>
<dbReference type="Proteomes" id="UP000306196">
    <property type="component" value="Unassembled WGS sequence"/>
</dbReference>
<name>A0A5R8K9X0_9BACT</name>
<keyword evidence="1" id="KW-1133">Transmembrane helix</keyword>
<keyword evidence="3" id="KW-1185">Reference proteome</keyword>
<feature type="transmembrane region" description="Helical" evidence="1">
    <location>
        <begin position="53"/>
        <end position="72"/>
    </location>
</feature>
<proteinExistence type="predicted"/>
<dbReference type="EMBL" id="VAUV01000016">
    <property type="protein sequence ID" value="TLD69086.1"/>
    <property type="molecule type" value="Genomic_DNA"/>
</dbReference>
<comment type="caution">
    <text evidence="2">The sequence shown here is derived from an EMBL/GenBank/DDBJ whole genome shotgun (WGS) entry which is preliminary data.</text>
</comment>